<keyword evidence="1" id="KW-1003">Cell membrane</keyword>
<reference evidence="8 9" key="1">
    <citation type="submission" date="2018-02" db="EMBL/GenBank/DDBJ databases">
        <title>8 Nocardia nova and 1 Nocardia cyriacigeorgica strain used for evolution to TMP-SMX.</title>
        <authorList>
            <person name="Mehta H."/>
            <person name="Weng J."/>
            <person name="Shamoo Y."/>
        </authorList>
    </citation>
    <scope>NUCLEOTIDE SEQUENCE [LARGE SCALE GENOMIC DNA]</scope>
    <source>
        <strain evidence="8 9">MDA3139</strain>
    </source>
</reference>
<evidence type="ECO:0000256" key="4">
    <source>
        <dbReference type="ARBA" id="ARBA00023136"/>
    </source>
</evidence>
<dbReference type="Proteomes" id="UP000239874">
    <property type="component" value="Unassembled WGS sequence"/>
</dbReference>
<dbReference type="GO" id="GO:0005886">
    <property type="term" value="C:plasma membrane"/>
    <property type="evidence" value="ECO:0007669"/>
    <property type="project" value="InterPro"/>
</dbReference>
<dbReference type="OrthoDB" id="4427099at2"/>
<dbReference type="Pfam" id="PF06305">
    <property type="entry name" value="LapA_dom"/>
    <property type="match status" value="1"/>
</dbReference>
<sequence length="128" mass="14042">MHLSAIAIGNDRHMTSDAVPSHGPDPVPHTDPPRVDTPPSTAPARRNRALKTRAGYTWVALVAAAVIGILLLIFILQNLDQVRIHLFFWQFNLPLGVTLLLSVIAGALVMALAGGWRIMQLRRAAKRR</sequence>
<dbReference type="EMBL" id="PSZC01000007">
    <property type="protein sequence ID" value="PPJ37969.1"/>
    <property type="molecule type" value="Genomic_DNA"/>
</dbReference>
<feature type="transmembrane region" description="Helical" evidence="6">
    <location>
        <begin position="55"/>
        <end position="76"/>
    </location>
</feature>
<keyword evidence="2 6" id="KW-0812">Transmembrane</keyword>
<name>A0A2S6ARZ7_9NOCA</name>
<feature type="region of interest" description="Disordered" evidence="5">
    <location>
        <begin position="8"/>
        <end position="46"/>
    </location>
</feature>
<keyword evidence="4 6" id="KW-0472">Membrane</keyword>
<evidence type="ECO:0000256" key="1">
    <source>
        <dbReference type="ARBA" id="ARBA00022475"/>
    </source>
</evidence>
<feature type="transmembrane region" description="Helical" evidence="6">
    <location>
        <begin position="96"/>
        <end position="119"/>
    </location>
</feature>
<organism evidence="8 9">
    <name type="scientific">Nocardia nova</name>
    <dbReference type="NCBI Taxonomy" id="37330"/>
    <lineage>
        <taxon>Bacteria</taxon>
        <taxon>Bacillati</taxon>
        <taxon>Actinomycetota</taxon>
        <taxon>Actinomycetes</taxon>
        <taxon>Mycobacteriales</taxon>
        <taxon>Nocardiaceae</taxon>
        <taxon>Nocardia</taxon>
    </lineage>
</organism>
<evidence type="ECO:0000313" key="9">
    <source>
        <dbReference type="Proteomes" id="UP000239874"/>
    </source>
</evidence>
<accession>A0A2S6ARZ7</accession>
<evidence type="ECO:0000259" key="7">
    <source>
        <dbReference type="Pfam" id="PF06305"/>
    </source>
</evidence>
<dbReference type="AlphaFoldDB" id="A0A2S6ARZ7"/>
<evidence type="ECO:0000256" key="2">
    <source>
        <dbReference type="ARBA" id="ARBA00022692"/>
    </source>
</evidence>
<keyword evidence="3 6" id="KW-1133">Transmembrane helix</keyword>
<evidence type="ECO:0000313" key="8">
    <source>
        <dbReference type="EMBL" id="PPJ37969.1"/>
    </source>
</evidence>
<evidence type="ECO:0000256" key="5">
    <source>
        <dbReference type="SAM" id="MobiDB-lite"/>
    </source>
</evidence>
<evidence type="ECO:0000256" key="6">
    <source>
        <dbReference type="SAM" id="Phobius"/>
    </source>
</evidence>
<evidence type="ECO:0000256" key="3">
    <source>
        <dbReference type="ARBA" id="ARBA00022989"/>
    </source>
</evidence>
<comment type="caution">
    <text evidence="8">The sequence shown here is derived from an EMBL/GenBank/DDBJ whole genome shotgun (WGS) entry which is preliminary data.</text>
</comment>
<gene>
    <name evidence="8" type="ORF">C5E45_12110</name>
</gene>
<feature type="domain" description="Lipopolysaccharide assembly protein A" evidence="7">
    <location>
        <begin position="77"/>
        <end position="127"/>
    </location>
</feature>
<proteinExistence type="predicted"/>
<dbReference type="InterPro" id="IPR010445">
    <property type="entry name" value="LapA_dom"/>
</dbReference>
<protein>
    <submittedName>
        <fullName evidence="8">DUF1049 domain-containing protein</fullName>
    </submittedName>
</protein>